<dbReference type="AlphaFoldDB" id="A0A0K1PIP4"/>
<dbReference type="EMBL" id="CP012333">
    <property type="protein sequence ID" value="AKU93387.1"/>
    <property type="molecule type" value="Genomic_DNA"/>
</dbReference>
<dbReference type="STRING" id="1391654.AKJ09_00051"/>
<gene>
    <name evidence="1" type="ORF">AKJ09_00051</name>
</gene>
<protein>
    <submittedName>
        <fullName evidence="1">Uncharacterized protein</fullName>
    </submittedName>
</protein>
<dbReference type="Proteomes" id="UP000064967">
    <property type="component" value="Chromosome"/>
</dbReference>
<name>A0A0K1PIP4_9BACT</name>
<dbReference type="OrthoDB" id="8242076at2"/>
<evidence type="ECO:0000313" key="1">
    <source>
        <dbReference type="EMBL" id="AKU93387.1"/>
    </source>
</evidence>
<evidence type="ECO:0000313" key="2">
    <source>
        <dbReference type="Proteomes" id="UP000064967"/>
    </source>
</evidence>
<reference evidence="1 2" key="1">
    <citation type="submission" date="2015-08" db="EMBL/GenBank/DDBJ databases">
        <authorList>
            <person name="Babu N.S."/>
            <person name="Beckwith C.J."/>
            <person name="Beseler K.G."/>
            <person name="Brison A."/>
            <person name="Carone J.V."/>
            <person name="Caskin T.P."/>
            <person name="Diamond M."/>
            <person name="Durham M.E."/>
            <person name="Foxe J.M."/>
            <person name="Go M."/>
            <person name="Henderson B.A."/>
            <person name="Jones I.B."/>
            <person name="McGettigan J.A."/>
            <person name="Micheletti S.J."/>
            <person name="Nasrallah M.E."/>
            <person name="Ortiz D."/>
            <person name="Piller C.R."/>
            <person name="Privatt S.R."/>
            <person name="Schneider S.L."/>
            <person name="Sharp S."/>
            <person name="Smith T.C."/>
            <person name="Stanton J.D."/>
            <person name="Ullery H.E."/>
            <person name="Wilson R.J."/>
            <person name="Serrano M.G."/>
            <person name="Buck G."/>
            <person name="Lee V."/>
            <person name="Wang Y."/>
            <person name="Carvalho R."/>
            <person name="Voegtly L."/>
            <person name="Shi R."/>
            <person name="Duckworth R."/>
            <person name="Johnson A."/>
            <person name="Loviza R."/>
            <person name="Walstead R."/>
            <person name="Shah Z."/>
            <person name="Kiflezghi M."/>
            <person name="Wade K."/>
            <person name="Ball S.L."/>
            <person name="Bradley K.W."/>
            <person name="Asai D.J."/>
            <person name="Bowman C.A."/>
            <person name="Russell D.A."/>
            <person name="Pope W.H."/>
            <person name="Jacobs-Sera D."/>
            <person name="Hendrix R.W."/>
            <person name="Hatfull G.F."/>
        </authorList>
    </citation>
    <scope>NUCLEOTIDE SEQUENCE [LARGE SCALE GENOMIC DNA]</scope>
    <source>
        <strain evidence="1 2">DSM 27648</strain>
    </source>
</reference>
<organism evidence="1 2">
    <name type="scientific">Labilithrix luteola</name>
    <dbReference type="NCBI Taxonomy" id="1391654"/>
    <lineage>
        <taxon>Bacteria</taxon>
        <taxon>Pseudomonadati</taxon>
        <taxon>Myxococcota</taxon>
        <taxon>Polyangia</taxon>
        <taxon>Polyangiales</taxon>
        <taxon>Labilitrichaceae</taxon>
        <taxon>Labilithrix</taxon>
    </lineage>
</organism>
<dbReference type="RefSeq" id="WP_146644964.1">
    <property type="nucleotide sequence ID" value="NZ_CP012333.1"/>
</dbReference>
<dbReference type="KEGG" id="llu:AKJ09_00051"/>
<keyword evidence="2" id="KW-1185">Reference proteome</keyword>
<proteinExistence type="predicted"/>
<accession>A0A0K1PIP4</accession>
<sequence length="84" mass="9077">MRQAITTKFFGPTNSRGARVKATAQAGSVTIEWDYAIDSDENHTRAAIALCTKYGWRGQLHGGGMPDGRGNAYVFEGTEPDAEV</sequence>